<evidence type="ECO:0000313" key="1">
    <source>
        <dbReference type="EMBL" id="MBB3054794.1"/>
    </source>
</evidence>
<comment type="caution">
    <text evidence="1">The sequence shown here is derived from an EMBL/GenBank/DDBJ whole genome shotgun (WGS) entry which is preliminary data.</text>
</comment>
<organism evidence="1 2">
    <name type="scientific">Mucilaginibacter gotjawali</name>
    <dbReference type="NCBI Taxonomy" id="1550579"/>
    <lineage>
        <taxon>Bacteria</taxon>
        <taxon>Pseudomonadati</taxon>
        <taxon>Bacteroidota</taxon>
        <taxon>Sphingobacteriia</taxon>
        <taxon>Sphingobacteriales</taxon>
        <taxon>Sphingobacteriaceae</taxon>
        <taxon>Mucilaginibacter</taxon>
    </lineage>
</organism>
<reference evidence="1" key="1">
    <citation type="submission" date="2020-08" db="EMBL/GenBank/DDBJ databases">
        <title>Genomic Encyclopedia of Type Strains, Phase III (KMG-III): the genomes of soil and plant-associated and newly described type strains.</title>
        <authorList>
            <person name="Whitman W."/>
        </authorList>
    </citation>
    <scope>NUCLEOTIDE SEQUENCE [LARGE SCALE GENOMIC DNA]</scope>
    <source>
        <strain evidence="1">CECT 8628</strain>
    </source>
</reference>
<dbReference type="AlphaFoldDB" id="A0A839SBU0"/>
<accession>A0A839SBU0</accession>
<gene>
    <name evidence="1" type="ORF">FHS11_001204</name>
</gene>
<keyword evidence="2" id="KW-1185">Reference proteome</keyword>
<name>A0A839SBU0_9SPHI</name>
<proteinExistence type="predicted"/>
<dbReference type="EMBL" id="JACHWX010000002">
    <property type="protein sequence ID" value="MBB3054794.1"/>
    <property type="molecule type" value="Genomic_DNA"/>
</dbReference>
<dbReference type="Proteomes" id="UP000539265">
    <property type="component" value="Unassembled WGS sequence"/>
</dbReference>
<evidence type="ECO:0000313" key="2">
    <source>
        <dbReference type="Proteomes" id="UP000539265"/>
    </source>
</evidence>
<sequence length="49" mass="5725">MNLPQIARMSFLRLSYRAKPVQNVFFSDLTLKAIDLSLRVTIFGKYFTL</sequence>
<protein>
    <submittedName>
        <fullName evidence="1">Uncharacterized protein</fullName>
    </submittedName>
</protein>